<dbReference type="InterPro" id="IPR020103">
    <property type="entry name" value="PsdUridine_synth_cat_dom_sf"/>
</dbReference>
<dbReference type="CDD" id="cd02869">
    <property type="entry name" value="PseudoU_synth_RluA_like"/>
    <property type="match status" value="1"/>
</dbReference>
<dbReference type="InterPro" id="IPR006145">
    <property type="entry name" value="PsdUridine_synth_RsuA/RluA"/>
</dbReference>
<dbReference type="RefSeq" id="XP_008478591.1">
    <property type="nucleotide sequence ID" value="XM_008480369.3"/>
</dbReference>
<dbReference type="OMA" id="DSPYRMM"/>
<dbReference type="GeneID" id="103515396"/>
<dbReference type="KEGG" id="dci:103515396"/>
<dbReference type="SUPFAM" id="SSF55120">
    <property type="entry name" value="Pseudouridine synthase"/>
    <property type="match status" value="1"/>
</dbReference>
<evidence type="ECO:0000256" key="1">
    <source>
        <dbReference type="ARBA" id="ARBA00010876"/>
    </source>
</evidence>
<sequence>MIPFFHVVHKYLLTWAHFLQSIFIIRKKLKPNNQLIEVLHQNDNYLVVNKPYDLLINSDESDKEDTLHLRLEEQFPTLVCKDVKFSFYFPHRLDYSTSGLMVLALNKTACSLMASCFEKKKVKKYYLALVRGTVSEEVIDVHHSIGYNVQELNRSNSMCSPEFNPVCTHARSAHTRLVVLSYGLYNSQPCTKVLVRIFTGRRHQIRVHCSNLGHTIVGDYTYSQRKDVGPPRQMLHAYRLKVDSIPNFDFRTSDPFDSTVLKDWEETQTVNDMNEEVFSKIDKT</sequence>
<dbReference type="Gene3D" id="3.30.2350.10">
    <property type="entry name" value="Pseudouridine synthase"/>
    <property type="match status" value="1"/>
</dbReference>
<dbReference type="GO" id="GO:0003723">
    <property type="term" value="F:RNA binding"/>
    <property type="evidence" value="ECO:0007669"/>
    <property type="project" value="InterPro"/>
</dbReference>
<dbReference type="GO" id="GO:0009982">
    <property type="term" value="F:pseudouridine synthase activity"/>
    <property type="evidence" value="ECO:0007669"/>
    <property type="project" value="InterPro"/>
</dbReference>
<evidence type="ECO:0000259" key="2">
    <source>
        <dbReference type="Pfam" id="PF00849"/>
    </source>
</evidence>
<comment type="similarity">
    <text evidence="1">Belongs to the pseudouridine synthase RluA family.</text>
</comment>
<proteinExistence type="inferred from homology"/>
<dbReference type="Proteomes" id="UP000079169">
    <property type="component" value="Unplaced"/>
</dbReference>
<keyword evidence="3" id="KW-1185">Reference proteome</keyword>
<organism evidence="3 4">
    <name type="scientific">Diaphorina citri</name>
    <name type="common">Asian citrus psyllid</name>
    <dbReference type="NCBI Taxonomy" id="121845"/>
    <lineage>
        <taxon>Eukaryota</taxon>
        <taxon>Metazoa</taxon>
        <taxon>Ecdysozoa</taxon>
        <taxon>Arthropoda</taxon>
        <taxon>Hexapoda</taxon>
        <taxon>Insecta</taxon>
        <taxon>Pterygota</taxon>
        <taxon>Neoptera</taxon>
        <taxon>Paraneoptera</taxon>
        <taxon>Hemiptera</taxon>
        <taxon>Sternorrhyncha</taxon>
        <taxon>Psylloidea</taxon>
        <taxon>Psyllidae</taxon>
        <taxon>Diaphorininae</taxon>
        <taxon>Diaphorina</taxon>
    </lineage>
</organism>
<dbReference type="GO" id="GO:0000455">
    <property type="term" value="P:enzyme-directed rRNA pseudouridine synthesis"/>
    <property type="evidence" value="ECO:0007669"/>
    <property type="project" value="TreeGrafter"/>
</dbReference>
<dbReference type="Pfam" id="PF00849">
    <property type="entry name" value="PseudoU_synth_2"/>
    <property type="match status" value="1"/>
</dbReference>
<accession>A0A1S3DBI3</accession>
<protein>
    <submittedName>
        <fullName evidence="4">RNA pseudouridylate synthase domain-containing protein 1-like</fullName>
    </submittedName>
</protein>
<dbReference type="AlphaFoldDB" id="A0A1S3DBI3"/>
<dbReference type="PANTHER" id="PTHR21600">
    <property type="entry name" value="MITOCHONDRIAL RNA PSEUDOURIDINE SYNTHASE"/>
    <property type="match status" value="1"/>
</dbReference>
<reference evidence="4" key="1">
    <citation type="submission" date="2025-08" db="UniProtKB">
        <authorList>
            <consortium name="RefSeq"/>
        </authorList>
    </citation>
    <scope>IDENTIFICATION</scope>
</reference>
<feature type="domain" description="Pseudouridine synthase RsuA/RluA-like" evidence="2">
    <location>
        <begin position="44"/>
        <end position="210"/>
    </location>
</feature>
<dbReference type="PaxDb" id="121845-A0A1S3DBI3"/>
<dbReference type="PANTHER" id="PTHR21600:SF87">
    <property type="entry name" value="RNA PSEUDOURIDYLATE SYNTHASE DOMAIN-CONTAINING PROTEIN 1"/>
    <property type="match status" value="1"/>
</dbReference>
<evidence type="ECO:0000313" key="3">
    <source>
        <dbReference type="Proteomes" id="UP000079169"/>
    </source>
</evidence>
<gene>
    <name evidence="4" type="primary">LOC103515396</name>
</gene>
<name>A0A1S3DBI3_DIACI</name>
<evidence type="ECO:0000313" key="4">
    <source>
        <dbReference type="RefSeq" id="XP_008478591.1"/>
    </source>
</evidence>
<dbReference type="STRING" id="121845.A0A1S3DBI3"/>
<dbReference type="InterPro" id="IPR050188">
    <property type="entry name" value="RluA_PseudoU_synthase"/>
</dbReference>